<dbReference type="InterPro" id="IPR000073">
    <property type="entry name" value="AB_hydrolase_1"/>
</dbReference>
<feature type="domain" description="AB hydrolase-1" evidence="1">
    <location>
        <begin position="54"/>
        <end position="274"/>
    </location>
</feature>
<protein>
    <submittedName>
        <fullName evidence="2">Haloalkane dehalogenase</fullName>
    </submittedName>
</protein>
<dbReference type="Proteomes" id="UP000277294">
    <property type="component" value="Unassembled WGS sequence"/>
</dbReference>
<evidence type="ECO:0000313" key="3">
    <source>
        <dbReference type="Proteomes" id="UP000277294"/>
    </source>
</evidence>
<evidence type="ECO:0000259" key="1">
    <source>
        <dbReference type="Pfam" id="PF12697"/>
    </source>
</evidence>
<dbReference type="InterPro" id="IPR050266">
    <property type="entry name" value="AB_hydrolase_sf"/>
</dbReference>
<keyword evidence="3" id="KW-1185">Reference proteome</keyword>
<name>A0A3P4B768_9BURK</name>
<reference evidence="2 3" key="1">
    <citation type="submission" date="2018-10" db="EMBL/GenBank/DDBJ databases">
        <authorList>
            <person name="Criscuolo A."/>
        </authorList>
    </citation>
    <scope>NUCLEOTIDE SEQUENCE [LARGE SCALE GENOMIC DNA]</scope>
    <source>
        <strain evidence="2">DnA1</strain>
    </source>
</reference>
<dbReference type="SUPFAM" id="SSF53474">
    <property type="entry name" value="alpha/beta-Hydrolases"/>
    <property type="match status" value="1"/>
</dbReference>
<sequence>MMPGEETTQNMADITRHLIDTRFGQVHCRTMGRSDAPALAIAHINQQSSALQIELMQALGAGVRSVAIDYPSHGMSDPIDFQPGIQDYADCVQDVMNGLGIARYSTLGEATGAAVALETGIRHTAHVERVVLLNCPIYRDRKQAHDVHAPLKSGLRPADASGFPVTRTLEFMLEHDPSHSPFAPTQSWMDRVNRAQIEVGRNRWQALDALNAYDVGSGLERLDKDTLLLMGEHFHYTSRLEEYRARLRRLESARIIAGARFGMAWEKADEVADAVRAFLRA</sequence>
<proteinExistence type="predicted"/>
<dbReference type="InterPro" id="IPR029058">
    <property type="entry name" value="AB_hydrolase_fold"/>
</dbReference>
<dbReference type="Pfam" id="PF12697">
    <property type="entry name" value="Abhydrolase_6"/>
    <property type="match status" value="1"/>
</dbReference>
<accession>A0A3P4B768</accession>
<dbReference type="Gene3D" id="3.40.50.1820">
    <property type="entry name" value="alpha/beta hydrolase"/>
    <property type="match status" value="1"/>
</dbReference>
<organism evidence="2 3">
    <name type="scientific">Pigmentiphaga humi</name>
    <dbReference type="NCBI Taxonomy" id="2478468"/>
    <lineage>
        <taxon>Bacteria</taxon>
        <taxon>Pseudomonadati</taxon>
        <taxon>Pseudomonadota</taxon>
        <taxon>Betaproteobacteria</taxon>
        <taxon>Burkholderiales</taxon>
        <taxon>Alcaligenaceae</taxon>
        <taxon>Pigmentiphaga</taxon>
    </lineage>
</organism>
<evidence type="ECO:0000313" key="2">
    <source>
        <dbReference type="EMBL" id="VCU71356.1"/>
    </source>
</evidence>
<dbReference type="PANTHER" id="PTHR43798">
    <property type="entry name" value="MONOACYLGLYCEROL LIPASE"/>
    <property type="match status" value="1"/>
</dbReference>
<gene>
    <name evidence="2" type="ORF">PIGHUM_03438</name>
</gene>
<dbReference type="EMBL" id="UWPJ01000026">
    <property type="protein sequence ID" value="VCU71356.1"/>
    <property type="molecule type" value="Genomic_DNA"/>
</dbReference>
<dbReference type="AlphaFoldDB" id="A0A3P4B768"/>